<accession>A0A151KUF8</accession>
<dbReference type="Proteomes" id="UP000075346">
    <property type="component" value="Unassembled WGS sequence"/>
</dbReference>
<organism evidence="2 3">
    <name type="scientific">Vibrio cidicii</name>
    <dbReference type="NCBI Taxonomy" id="1763883"/>
    <lineage>
        <taxon>Bacteria</taxon>
        <taxon>Pseudomonadati</taxon>
        <taxon>Pseudomonadota</taxon>
        <taxon>Gammaproteobacteria</taxon>
        <taxon>Vibrionales</taxon>
        <taxon>Vibrionaceae</taxon>
        <taxon>Vibrio</taxon>
    </lineage>
</organism>
<name>A0A151KUF8_9VIBR</name>
<gene>
    <name evidence="2" type="ORF">ATY37_20290</name>
</gene>
<sequence length="144" mass="17249">MKTNLELNTEISKCLDQLEKNYCNSRPQLNKHGVWLFLATLGCWSVPETYYQLAAVFITFYIFTSKAYPRVNGKVFINTFEVYKLWKLHQAEVLSLDERNFWRNTIIHVAFRKYSIFHDIKSCHHYYVAYLFLMATLFNVWSKI</sequence>
<evidence type="ECO:0000313" key="3">
    <source>
        <dbReference type="Proteomes" id="UP000075346"/>
    </source>
</evidence>
<keyword evidence="1" id="KW-1133">Transmembrane helix</keyword>
<protein>
    <submittedName>
        <fullName evidence="2">Uncharacterized protein</fullName>
    </submittedName>
</protein>
<evidence type="ECO:0000256" key="1">
    <source>
        <dbReference type="SAM" id="Phobius"/>
    </source>
</evidence>
<proteinExistence type="predicted"/>
<keyword evidence="1" id="KW-0812">Transmembrane</keyword>
<dbReference type="EMBL" id="LOBR01000080">
    <property type="protein sequence ID" value="KYN84610.1"/>
    <property type="molecule type" value="Genomic_DNA"/>
</dbReference>
<dbReference type="AlphaFoldDB" id="A0A151KUF8"/>
<comment type="caution">
    <text evidence="2">The sequence shown here is derived from an EMBL/GenBank/DDBJ whole genome shotgun (WGS) entry which is preliminary data.</text>
</comment>
<evidence type="ECO:0000313" key="2">
    <source>
        <dbReference type="EMBL" id="KYN84610.1"/>
    </source>
</evidence>
<reference evidence="3" key="1">
    <citation type="submission" date="2015-12" db="EMBL/GenBank/DDBJ databases">
        <authorList>
            <person name="Shamseldin A."/>
            <person name="Moawad H."/>
            <person name="Abd El-Rahim W.M."/>
            <person name="Sadowsky M.J."/>
        </authorList>
    </citation>
    <scope>NUCLEOTIDE SEQUENCE [LARGE SCALE GENOMIC DNA]</scope>
    <source>
        <strain evidence="3">2538-88</strain>
    </source>
</reference>
<keyword evidence="1" id="KW-0472">Membrane</keyword>
<feature type="transmembrane region" description="Helical" evidence="1">
    <location>
        <begin position="124"/>
        <end position="141"/>
    </location>
</feature>